<name>A0ABU7Z095_9GAMM</name>
<dbReference type="EMBL" id="JAXGFP010000006">
    <property type="protein sequence ID" value="MEG3184658.1"/>
    <property type="molecule type" value="Genomic_DNA"/>
</dbReference>
<evidence type="ECO:0000256" key="3">
    <source>
        <dbReference type="ARBA" id="ARBA00022795"/>
    </source>
</evidence>
<organism evidence="5 6">
    <name type="scientific">Novilysobacter erysipheiresistens</name>
    <dbReference type="NCBI Taxonomy" id="1749332"/>
    <lineage>
        <taxon>Bacteria</taxon>
        <taxon>Pseudomonadati</taxon>
        <taxon>Pseudomonadota</taxon>
        <taxon>Gammaproteobacteria</taxon>
        <taxon>Lysobacterales</taxon>
        <taxon>Lysobacteraceae</taxon>
        <taxon>Novilysobacter</taxon>
    </lineage>
</organism>
<evidence type="ECO:0000313" key="6">
    <source>
        <dbReference type="Proteomes" id="UP001355056"/>
    </source>
</evidence>
<evidence type="ECO:0000256" key="4">
    <source>
        <dbReference type="ARBA" id="ARBA00024746"/>
    </source>
</evidence>
<reference evidence="5 6" key="1">
    <citation type="journal article" date="2016" name="Int. J. Syst. Evol. Microbiol.">
        <title>Lysobacter erysipheiresistens sp. nov., an antagonist of powdery mildew, isolated from tobacco-cultivated soil.</title>
        <authorList>
            <person name="Xie B."/>
            <person name="Li T."/>
            <person name="Lin X."/>
            <person name="Wang C.J."/>
            <person name="Chen Y.J."/>
            <person name="Liu W.J."/>
            <person name="Zhao Z.W."/>
        </authorList>
    </citation>
    <scope>NUCLEOTIDE SEQUENCE [LARGE SCALE GENOMIC DNA]</scope>
    <source>
        <strain evidence="5 6">RS-LYSO-3</strain>
    </source>
</reference>
<keyword evidence="5" id="KW-0282">Flagellum</keyword>
<keyword evidence="3" id="KW-1005">Bacterial flagellum biogenesis</keyword>
<protein>
    <recommendedName>
        <fullName evidence="2">Basal-body rod modification protein FlgD</fullName>
    </recommendedName>
</protein>
<sequence length="138" mass="14718">MPVDAIGSPPPPQDAAITKQQTIDQEDFIKLFLAQLQFQDPLEPVDNREFLAQLAQFSSLEQSRQTSENTNDLLVMNAASQALGLLERQVDVQGLGAPVTGTVIAVQFTASGAQLSVRSAAGDVSTGIRLSQISLVKP</sequence>
<keyword evidence="5" id="KW-0969">Cilium</keyword>
<proteinExistence type="inferred from homology"/>
<keyword evidence="6" id="KW-1185">Reference proteome</keyword>
<comment type="similarity">
    <text evidence="1">Belongs to the FlgD family.</text>
</comment>
<keyword evidence="5" id="KW-0966">Cell projection</keyword>
<evidence type="ECO:0000256" key="2">
    <source>
        <dbReference type="ARBA" id="ARBA00016013"/>
    </source>
</evidence>
<dbReference type="InterPro" id="IPR005648">
    <property type="entry name" value="FlgD"/>
</dbReference>
<dbReference type="Pfam" id="PF03963">
    <property type="entry name" value="FlgD"/>
    <property type="match status" value="1"/>
</dbReference>
<gene>
    <name evidence="5" type="ORF">SNE34_11620</name>
</gene>
<dbReference type="RefSeq" id="WP_332617395.1">
    <property type="nucleotide sequence ID" value="NZ_JAXGFP010000006.1"/>
</dbReference>
<accession>A0ABU7Z095</accession>
<evidence type="ECO:0000313" key="5">
    <source>
        <dbReference type="EMBL" id="MEG3184658.1"/>
    </source>
</evidence>
<comment type="function">
    <text evidence="4">Required for flagellar hook formation. May act as a scaffolding protein.</text>
</comment>
<evidence type="ECO:0000256" key="1">
    <source>
        <dbReference type="ARBA" id="ARBA00010577"/>
    </source>
</evidence>
<dbReference type="Proteomes" id="UP001355056">
    <property type="component" value="Unassembled WGS sequence"/>
</dbReference>
<comment type="caution">
    <text evidence="5">The sequence shown here is derived from an EMBL/GenBank/DDBJ whole genome shotgun (WGS) entry which is preliminary data.</text>
</comment>